<feature type="compositionally biased region" description="Polar residues" evidence="1">
    <location>
        <begin position="1314"/>
        <end position="1324"/>
    </location>
</feature>
<evidence type="ECO:0000313" key="4">
    <source>
        <dbReference type="EMBL" id="TXI54436.1"/>
    </source>
</evidence>
<dbReference type="Proteomes" id="UP000321797">
    <property type="component" value="Unassembled WGS sequence"/>
</dbReference>
<proteinExistence type="predicted"/>
<evidence type="ECO:0008006" key="8">
    <source>
        <dbReference type="Google" id="ProtNLM"/>
    </source>
</evidence>
<dbReference type="SUPFAM" id="SSF55166">
    <property type="entry name" value="Hedgehog/DD-peptidase"/>
    <property type="match status" value="1"/>
</dbReference>
<evidence type="ECO:0000313" key="2">
    <source>
        <dbReference type="EMBL" id="KKO60848.1"/>
    </source>
</evidence>
<feature type="compositionally biased region" description="Basic and acidic residues" evidence="1">
    <location>
        <begin position="694"/>
        <end position="711"/>
    </location>
</feature>
<evidence type="ECO:0000256" key="1">
    <source>
        <dbReference type="SAM" id="MobiDB-lite"/>
    </source>
</evidence>
<evidence type="ECO:0000313" key="5">
    <source>
        <dbReference type="Proteomes" id="UP000034416"/>
    </source>
</evidence>
<dbReference type="STRING" id="342002.BST15_17540"/>
<reference evidence="3 6" key="2">
    <citation type="submission" date="2016-12" db="EMBL/GenBank/DDBJ databases">
        <title>The new phylogeny of genus Mycobacterium.</title>
        <authorList>
            <person name="Tortoli E."/>
            <person name="Trovato A."/>
            <person name="Cirillo D.M."/>
        </authorList>
    </citation>
    <scope>NUCLEOTIDE SEQUENCE [LARGE SCALE GENOMIC DNA]</scope>
    <source>
        <strain evidence="3 6">DSM 44942</strain>
    </source>
</reference>
<sequence length="1468" mass="148764">MPTYSAGKASIEIGPSLRGFRAELEAELKKIDAQLGVAVHPNLAQAKADLERWRLQEERRSIDIPVNVETRAVQRARRDLDSLASAGTKAMSALKWNAGALGVSTLPILATGLAEVAGALTQVAEAAWVVPGAVAGAVASIGTLAIGVSGVKDAYTAVTAAATTSASKQASSATSAARAQRDLARAYRDARREVEDLNISLRGDQISEQQAVLNAQRARRDLQRDFASGQIQDQLDLQSRMLDIQAADQSAVEAHVRAMRKAQDVGTANAKGIEGADQVVAAHEAVASAAGTAGAASDKAAAAMAALAPEAQEFVRTLVDLKPQFTDLKKTIAGNIFTGLSGELRTLVEQDMPNFKTGLGAIGTAWNTNIVALMRSLGSNSSRGLLDRILGNTAEAQTRFTKAIDPLVKGVGTLAAAGTDVLPRLADGFGQVMTRFNTFITAADQDGRLDKWINDGIDALDHLGNGAINIGKIFNDITQALGGDGLLAKLDEGSRKLHEFLASDKGQAQLKEFFHDAKEQLAQWKPILEALPGMLAGVLDASKAWADVILPPLGEITGFLGDHPGLIRAVVEAFLAWKTIDFASNILGGLGRISDTLGEPGAGKGGKGGRGLLGKLGMAVAFMGAMEAVKLGADWLNPDDGQAPSAAEAVGGGLANIGGMAVAGAQVGGVPGLIAGAGIGAGTSVVERATGDLARQKAEVEKNRREQEKRNPYQAPPVNETRYGPTLDVRGMILAGQVPGYSMADDGITIIGPDGKPSMTIGPDGAPVPIYGAQPPPGFRNGGPTPATPGPGPTGGYIAEIHKKEWVSNELGRAVLGDAFLAAADRGVVDISRLPKFDSGGPGDALFDNYGNPVSPGRAPGPAAAAPNAPNPMQGGIGNVLGSFASGIGGSIGNIAGMFGGPSGIGGGGGAAGAGMSLADRAAGIPGLIGLAGAAAGSNPAAGIAQWGQNTAQWLGGFTAKTLGGFGSALWQGALDMFGLGDSMLSLKNPWTQAAMGAAQFGLANDGPIGKLMGGGLGGGAIPGLGAGFGSKPITLGDGSTISIPTLGTADGSNLSSASAGTGASIPAAAAAAGGAATQGASWSNFDAIAKSFGLTVTSGFRNPNGPTIAGVPASKSYHGSGRAHDYGGNPAQMRAFADFMAANYGSQIKELIFDQKGFGSTIHNGQVVGPFGSFYTMGQAGYHGDHVHIAFRDGGAARGPGGPKGDKIPAWLSDNEHVFTDEDVNAMGGQDNVYAFRRALHRAWGGSISRALLNITPAQDQSQTKLAAKAPTPGPAPATTLKPLAPKPPPTAATAPQPSPAAPPVSPGADPNATGSSEAQQRAGQLAVPEVGAAPRTLNHNLTAISTGISSAASTIGSLAQSAIGAAPFPGAGEAGALVAGLVKQGGKIADNAVNVFSSSLVGNLGDNTTAGAYGAPVLSQAPQPAGVVDRRTMFGNVMVGDPREFVREQQLYEAQRSQAEVDTWAF</sequence>
<dbReference type="OrthoDB" id="4753829at2"/>
<dbReference type="Proteomes" id="UP000034416">
    <property type="component" value="Unassembled WGS sequence"/>
</dbReference>
<evidence type="ECO:0000313" key="6">
    <source>
        <dbReference type="Proteomes" id="UP000192327"/>
    </source>
</evidence>
<accession>A0A0M2WHX0</accession>
<comment type="caution">
    <text evidence="2">The sequence shown here is derived from an EMBL/GenBank/DDBJ whole genome shotgun (WGS) entry which is preliminary data.</text>
</comment>
<dbReference type="PANTHER" id="PTHR45725">
    <property type="entry name" value="FORMIN HOMOLOGY 2 FAMILY MEMBER"/>
    <property type="match status" value="1"/>
</dbReference>
<reference evidence="4 7" key="3">
    <citation type="submission" date="2018-09" db="EMBL/GenBank/DDBJ databases">
        <title>Metagenome Assembled Genomes from an Advanced Water Purification Facility.</title>
        <authorList>
            <person name="Stamps B.W."/>
            <person name="Spear J.R."/>
        </authorList>
    </citation>
    <scope>NUCLEOTIDE SEQUENCE [LARGE SCALE GENOMIC DNA]</scope>
    <source>
        <strain evidence="4">Bin_29_2</strain>
    </source>
</reference>
<name>A0A0M2WHX0_9MYCO</name>
<feature type="region of interest" description="Disordered" evidence="1">
    <location>
        <begin position="1263"/>
        <end position="1327"/>
    </location>
</feature>
<dbReference type="EMBL" id="LASW02000001">
    <property type="protein sequence ID" value="KKO60848.1"/>
    <property type="molecule type" value="Genomic_DNA"/>
</dbReference>
<feature type="compositionally biased region" description="Low complexity" evidence="1">
    <location>
        <begin position="1265"/>
        <end position="1285"/>
    </location>
</feature>
<dbReference type="RefSeq" id="WP_046686324.1">
    <property type="nucleotide sequence ID" value="NZ_JACKUJ010000046.1"/>
</dbReference>
<feature type="region of interest" description="Disordered" evidence="1">
    <location>
        <begin position="694"/>
        <end position="724"/>
    </location>
</feature>
<evidence type="ECO:0000313" key="3">
    <source>
        <dbReference type="EMBL" id="OQZ93675.1"/>
    </source>
</evidence>
<dbReference type="InterPro" id="IPR051425">
    <property type="entry name" value="Formin_Homology"/>
</dbReference>
<evidence type="ECO:0000313" key="7">
    <source>
        <dbReference type="Proteomes" id="UP000321797"/>
    </source>
</evidence>
<organism evidence="2 5">
    <name type="scientific">Mycolicibacter arupensis</name>
    <dbReference type="NCBI Taxonomy" id="342002"/>
    <lineage>
        <taxon>Bacteria</taxon>
        <taxon>Bacillati</taxon>
        <taxon>Actinomycetota</taxon>
        <taxon>Actinomycetes</taxon>
        <taxon>Mycobacteriales</taxon>
        <taxon>Mycobacteriaceae</taxon>
        <taxon>Mycolicibacter</taxon>
    </lineage>
</organism>
<protein>
    <recommendedName>
        <fullName evidence="8">Tape measure protein</fullName>
    </recommendedName>
</protein>
<dbReference type="EMBL" id="MVHH01000050">
    <property type="protein sequence ID" value="OQZ93675.1"/>
    <property type="molecule type" value="Genomic_DNA"/>
</dbReference>
<dbReference type="PATRIC" id="fig|342002.3.peg.54"/>
<feature type="compositionally biased region" description="Pro residues" evidence="1">
    <location>
        <begin position="1286"/>
        <end position="1307"/>
    </location>
</feature>
<keyword evidence="6" id="KW-1185">Reference proteome</keyword>
<reference evidence="2 5" key="1">
    <citation type="submission" date="2015-04" db="EMBL/GenBank/DDBJ databases">
        <title>Genome sequence of Mycobacterium arupense GUC1.</title>
        <authorList>
            <person name="Greninger A.L."/>
            <person name="Cunningham G."/>
            <person name="Chiu C.Y."/>
            <person name="Miller S."/>
        </authorList>
    </citation>
    <scope>NUCLEOTIDE SEQUENCE [LARGE SCALE GENOMIC DNA]</scope>
    <source>
        <strain evidence="2 5">GUC1</strain>
    </source>
</reference>
<gene>
    <name evidence="3" type="ORF">BST15_17540</name>
    <name evidence="4" type="ORF">E6Q54_14635</name>
    <name evidence="2" type="ORF">WR43_21305</name>
</gene>
<dbReference type="Proteomes" id="UP000192327">
    <property type="component" value="Unassembled WGS sequence"/>
</dbReference>
<dbReference type="InterPro" id="IPR009045">
    <property type="entry name" value="Zn_M74/Hedgehog-like"/>
</dbReference>
<dbReference type="EMBL" id="SSGD01000085">
    <property type="protein sequence ID" value="TXI54436.1"/>
    <property type="molecule type" value="Genomic_DNA"/>
</dbReference>